<comment type="caution">
    <text evidence="7">The sequence shown here is derived from an EMBL/GenBank/DDBJ whole genome shotgun (WGS) entry which is preliminary data.</text>
</comment>
<dbReference type="InterPro" id="IPR036772">
    <property type="entry name" value="SRCR-like_dom_sf"/>
</dbReference>
<protein>
    <recommendedName>
        <fullName evidence="9">SRCR domain-containing protein</fullName>
    </recommendedName>
</protein>
<dbReference type="Gene3D" id="2.60.40.4100">
    <property type="entry name" value="Zona pellucida, ZP-C domain"/>
    <property type="match status" value="1"/>
</dbReference>
<name>A0A267GY16_9PLAT</name>
<dbReference type="Proteomes" id="UP000215902">
    <property type="component" value="Unassembled WGS sequence"/>
</dbReference>
<evidence type="ECO:0000256" key="1">
    <source>
        <dbReference type="ARBA" id="ARBA00022729"/>
    </source>
</evidence>
<dbReference type="Gene3D" id="3.10.250.10">
    <property type="entry name" value="SRCR-like domain"/>
    <property type="match status" value="2"/>
</dbReference>
<dbReference type="PANTHER" id="PTHR14002">
    <property type="entry name" value="ENDOGLIN/TGF-BETA RECEPTOR TYPE III"/>
    <property type="match status" value="1"/>
</dbReference>
<dbReference type="GO" id="GO:0016020">
    <property type="term" value="C:membrane"/>
    <property type="evidence" value="ECO:0007669"/>
    <property type="project" value="InterPro"/>
</dbReference>
<feature type="domain" description="ZP" evidence="6">
    <location>
        <begin position="292"/>
        <end position="540"/>
    </location>
</feature>
<organism evidence="7 8">
    <name type="scientific">Macrostomum lignano</name>
    <dbReference type="NCBI Taxonomy" id="282301"/>
    <lineage>
        <taxon>Eukaryota</taxon>
        <taxon>Metazoa</taxon>
        <taxon>Spiralia</taxon>
        <taxon>Lophotrochozoa</taxon>
        <taxon>Platyhelminthes</taxon>
        <taxon>Rhabditophora</taxon>
        <taxon>Macrostomorpha</taxon>
        <taxon>Macrostomida</taxon>
        <taxon>Macrostomidae</taxon>
        <taxon>Macrostomum</taxon>
    </lineage>
</organism>
<sequence length="621" mass="65378">MQSPVVGCFLLLLLGSVALAQTPVSVRLVGPSGLSGTEGVVEVTMSDGSVGRYCDSGLDNNAPSVICAMLGYRGIVGYRIPTPIVTTGNTNFVIATTGGCPSFLPGSPSTWDLNTACSYVVRPNLPPTCYNRSNDVAVICTGRLTTGAPASTVTPNMATVAPTMCDSNVTNLRLEPGPTEGIVLIQNATGTNFGSVCAAGFGVNEATMFCRMLCQNATTNAIGMTGLYRTVALAYPVMLSGLSCPAGATSTNDCTHNGWGVASASCSQARAVTVRCAPVSLTAPPVPRPTVQCRNYQAFVYFSIADVPASWLLSLAGTYNAATCNFTVGQNGSNVWAIIPYMGCNSVQSTNTTHVTYTSSLYKNVTMVGGVYLDTPYVMQIVCAIPKASDVTAALVPDARTVPPVESGDSYTSEVRIFRDYMSGNFRNEITPGSRLVVGTKVYVRVQVTSPLNLRLVVNSCWATNRNDGTGSTYFLVKDKCASTGTTTIFQWDSKTVGIIFQVMSFTLIPSSTPIYVYSNVTICSEGDTSDTCDQVCGSAVGRRRRRDLSAQKLGESSAQTFNGPFRMEMPTEEELAAAAEKRKPAPAPGPVPVLATSTASVTLASKASAAFSVLLLYKLV</sequence>
<dbReference type="InterPro" id="IPR055355">
    <property type="entry name" value="ZP-C"/>
</dbReference>
<accession>A0A267GY16</accession>
<dbReference type="PROSITE" id="PS51034">
    <property type="entry name" value="ZP_2"/>
    <property type="match status" value="1"/>
</dbReference>
<dbReference type="STRING" id="282301.A0A267GY16"/>
<dbReference type="Pfam" id="PF00530">
    <property type="entry name" value="SRCR"/>
    <property type="match status" value="2"/>
</dbReference>
<dbReference type="SMART" id="SM00241">
    <property type="entry name" value="ZP"/>
    <property type="match status" value="1"/>
</dbReference>
<dbReference type="EMBL" id="NIVC01000114">
    <property type="protein sequence ID" value="PAA90334.1"/>
    <property type="molecule type" value="Genomic_DNA"/>
</dbReference>
<dbReference type="InterPro" id="IPR042235">
    <property type="entry name" value="ZP-C_dom"/>
</dbReference>
<feature type="domain" description="SRCR" evidence="5">
    <location>
        <begin position="172"/>
        <end position="277"/>
    </location>
</feature>
<evidence type="ECO:0000259" key="5">
    <source>
        <dbReference type="PROSITE" id="PS50287"/>
    </source>
</evidence>
<comment type="caution">
    <text evidence="3">Lacks conserved residue(s) required for the propagation of feature annotation.</text>
</comment>
<keyword evidence="2 3" id="KW-1015">Disulfide bond</keyword>
<feature type="domain" description="SRCR" evidence="5">
    <location>
        <begin position="26"/>
        <end position="141"/>
    </location>
</feature>
<dbReference type="OrthoDB" id="6286334at2759"/>
<evidence type="ECO:0000259" key="6">
    <source>
        <dbReference type="PROSITE" id="PS51034"/>
    </source>
</evidence>
<dbReference type="InterPro" id="IPR001507">
    <property type="entry name" value="ZP_dom"/>
</dbReference>
<dbReference type="SUPFAM" id="SSF56487">
    <property type="entry name" value="SRCR-like"/>
    <property type="match status" value="2"/>
</dbReference>
<keyword evidence="8" id="KW-1185">Reference proteome</keyword>
<evidence type="ECO:0000313" key="8">
    <source>
        <dbReference type="Proteomes" id="UP000215902"/>
    </source>
</evidence>
<feature type="disulfide bond" evidence="3">
    <location>
        <begin position="244"/>
        <end position="254"/>
    </location>
</feature>
<evidence type="ECO:0000256" key="3">
    <source>
        <dbReference type="PROSITE-ProRule" id="PRU00196"/>
    </source>
</evidence>
<evidence type="ECO:0008006" key="9">
    <source>
        <dbReference type="Google" id="ProtNLM"/>
    </source>
</evidence>
<dbReference type="SMART" id="SM00202">
    <property type="entry name" value="SR"/>
    <property type="match status" value="2"/>
</dbReference>
<evidence type="ECO:0000313" key="7">
    <source>
        <dbReference type="EMBL" id="PAA90334.1"/>
    </source>
</evidence>
<dbReference type="AlphaFoldDB" id="A0A267GY16"/>
<proteinExistence type="predicted"/>
<feature type="chain" id="PRO_5013329258" description="SRCR domain-containing protein" evidence="4">
    <location>
        <begin position="21"/>
        <end position="621"/>
    </location>
</feature>
<reference evidence="7 8" key="1">
    <citation type="submission" date="2017-06" db="EMBL/GenBank/DDBJ databases">
        <title>A platform for efficient transgenesis in Macrostomum lignano, a flatworm model organism for stem cell research.</title>
        <authorList>
            <person name="Berezikov E."/>
        </authorList>
    </citation>
    <scope>NUCLEOTIDE SEQUENCE [LARGE SCALE GENOMIC DNA]</scope>
    <source>
        <strain evidence="7">DV1</strain>
        <tissue evidence="7">Whole organism</tissue>
    </source>
</reference>
<dbReference type="Pfam" id="PF00100">
    <property type="entry name" value="Zona_pellucida"/>
    <property type="match status" value="1"/>
</dbReference>
<feature type="signal peptide" evidence="4">
    <location>
        <begin position="1"/>
        <end position="20"/>
    </location>
</feature>
<evidence type="ECO:0000256" key="2">
    <source>
        <dbReference type="ARBA" id="ARBA00023157"/>
    </source>
</evidence>
<dbReference type="InterPro" id="IPR001190">
    <property type="entry name" value="SRCR"/>
</dbReference>
<dbReference type="PANTHER" id="PTHR14002:SF43">
    <property type="entry name" value="DELTA-LIKE PROTEIN"/>
    <property type="match status" value="1"/>
</dbReference>
<keyword evidence="1 4" id="KW-0732">Signal</keyword>
<evidence type="ECO:0000256" key="4">
    <source>
        <dbReference type="SAM" id="SignalP"/>
    </source>
</evidence>
<dbReference type="PROSITE" id="PS50287">
    <property type="entry name" value="SRCR_2"/>
    <property type="match status" value="2"/>
</dbReference>
<gene>
    <name evidence="7" type="ORF">BOX15_Mlig024439g1</name>
</gene>